<organism evidence="1 2">
    <name type="scientific">Nocardiopsis rhodophaea</name>
    <dbReference type="NCBI Taxonomy" id="280238"/>
    <lineage>
        <taxon>Bacteria</taxon>
        <taxon>Bacillati</taxon>
        <taxon>Actinomycetota</taxon>
        <taxon>Actinomycetes</taxon>
        <taxon>Streptosporangiales</taxon>
        <taxon>Nocardiopsidaceae</taxon>
        <taxon>Nocardiopsis</taxon>
    </lineage>
</organism>
<comment type="caution">
    <text evidence="1">The sequence shown here is derived from an EMBL/GenBank/DDBJ whole genome shotgun (WGS) entry which is preliminary data.</text>
</comment>
<keyword evidence="2" id="KW-1185">Reference proteome</keyword>
<sequence length="148" mass="16060">MWSDPWQDLGVSDLAESLVWLLFLGECDHFVTAQAGYDGSGAGFGDCPRHLCEWVVQWFLGGVDHVPVHPSALRRQWRVLHGVDGDVWVGELNCRSHLGAAPYLLLTPRSSDNQCCRGEPAWVALGRAGGHGARVEPAGQVEQGGFLG</sequence>
<dbReference type="RefSeq" id="WP_344162413.1">
    <property type="nucleotide sequence ID" value="NZ_BAAAPC010000009.1"/>
</dbReference>
<evidence type="ECO:0000313" key="2">
    <source>
        <dbReference type="Proteomes" id="UP001501585"/>
    </source>
</evidence>
<gene>
    <name evidence="1" type="ORF">GCM10009799_25390</name>
</gene>
<name>A0ABN2T3D0_9ACTN</name>
<dbReference type="EMBL" id="BAAAPC010000009">
    <property type="protein sequence ID" value="GAA1997284.1"/>
    <property type="molecule type" value="Genomic_DNA"/>
</dbReference>
<dbReference type="Proteomes" id="UP001501585">
    <property type="component" value="Unassembled WGS sequence"/>
</dbReference>
<protein>
    <submittedName>
        <fullName evidence="1">Uncharacterized protein</fullName>
    </submittedName>
</protein>
<accession>A0ABN2T3D0</accession>
<proteinExistence type="predicted"/>
<reference evidence="1 2" key="1">
    <citation type="journal article" date="2019" name="Int. J. Syst. Evol. Microbiol.">
        <title>The Global Catalogue of Microorganisms (GCM) 10K type strain sequencing project: providing services to taxonomists for standard genome sequencing and annotation.</title>
        <authorList>
            <consortium name="The Broad Institute Genomics Platform"/>
            <consortium name="The Broad Institute Genome Sequencing Center for Infectious Disease"/>
            <person name="Wu L."/>
            <person name="Ma J."/>
        </authorList>
    </citation>
    <scope>NUCLEOTIDE SEQUENCE [LARGE SCALE GENOMIC DNA]</scope>
    <source>
        <strain evidence="1 2">JCM 15313</strain>
    </source>
</reference>
<evidence type="ECO:0000313" key="1">
    <source>
        <dbReference type="EMBL" id="GAA1997284.1"/>
    </source>
</evidence>